<protein>
    <submittedName>
        <fullName evidence="2">Regulator of telomere elongation helicase</fullName>
    </submittedName>
</protein>
<proteinExistence type="predicted"/>
<organism evidence="2 3">
    <name type="scientific">Trifolium medium</name>
    <dbReference type="NCBI Taxonomy" id="97028"/>
    <lineage>
        <taxon>Eukaryota</taxon>
        <taxon>Viridiplantae</taxon>
        <taxon>Streptophyta</taxon>
        <taxon>Embryophyta</taxon>
        <taxon>Tracheophyta</taxon>
        <taxon>Spermatophyta</taxon>
        <taxon>Magnoliopsida</taxon>
        <taxon>eudicotyledons</taxon>
        <taxon>Gunneridae</taxon>
        <taxon>Pentapetalae</taxon>
        <taxon>rosids</taxon>
        <taxon>fabids</taxon>
        <taxon>Fabales</taxon>
        <taxon>Fabaceae</taxon>
        <taxon>Papilionoideae</taxon>
        <taxon>50 kb inversion clade</taxon>
        <taxon>NPAAA clade</taxon>
        <taxon>Hologalegina</taxon>
        <taxon>IRL clade</taxon>
        <taxon>Trifolieae</taxon>
        <taxon>Trifolium</taxon>
    </lineage>
</organism>
<feature type="region of interest" description="Disordered" evidence="1">
    <location>
        <begin position="25"/>
        <end position="63"/>
    </location>
</feature>
<keyword evidence="2" id="KW-0347">Helicase</keyword>
<name>A0A392R4J9_9FABA</name>
<comment type="caution">
    <text evidence="2">The sequence shown here is derived from an EMBL/GenBank/DDBJ whole genome shotgun (WGS) entry which is preliminary data.</text>
</comment>
<keyword evidence="2" id="KW-0378">Hydrolase</keyword>
<keyword evidence="2" id="KW-0547">Nucleotide-binding</keyword>
<dbReference type="AlphaFoldDB" id="A0A392R4J9"/>
<evidence type="ECO:0000256" key="1">
    <source>
        <dbReference type="SAM" id="MobiDB-lite"/>
    </source>
</evidence>
<sequence length="63" mass="6825">MSNHHQICHIASQNAQRDIDLQCKDNATSQSRSSQLLRQKDTLPADSTPSTADGTQGSAFLAQ</sequence>
<accession>A0A392R4J9</accession>
<keyword evidence="3" id="KW-1185">Reference proteome</keyword>
<keyword evidence="2" id="KW-0067">ATP-binding</keyword>
<feature type="non-terminal residue" evidence="2">
    <location>
        <position position="63"/>
    </location>
</feature>
<feature type="compositionally biased region" description="Polar residues" evidence="1">
    <location>
        <begin position="45"/>
        <end position="63"/>
    </location>
</feature>
<reference evidence="2 3" key="1">
    <citation type="journal article" date="2018" name="Front. Plant Sci.">
        <title>Red Clover (Trifolium pratense) and Zigzag Clover (T. medium) - A Picture of Genomic Similarities and Differences.</title>
        <authorList>
            <person name="Dluhosova J."/>
            <person name="Istvanek J."/>
            <person name="Nedelnik J."/>
            <person name="Repkova J."/>
        </authorList>
    </citation>
    <scope>NUCLEOTIDE SEQUENCE [LARGE SCALE GENOMIC DNA]</scope>
    <source>
        <strain evidence="3">cv. 10/8</strain>
        <tissue evidence="2">Leaf</tissue>
    </source>
</reference>
<dbReference type="GO" id="GO:0004386">
    <property type="term" value="F:helicase activity"/>
    <property type="evidence" value="ECO:0007669"/>
    <property type="project" value="UniProtKB-KW"/>
</dbReference>
<evidence type="ECO:0000313" key="2">
    <source>
        <dbReference type="EMBL" id="MCI30756.1"/>
    </source>
</evidence>
<dbReference type="Proteomes" id="UP000265520">
    <property type="component" value="Unassembled WGS sequence"/>
</dbReference>
<dbReference type="EMBL" id="LXQA010181962">
    <property type="protein sequence ID" value="MCI30756.1"/>
    <property type="molecule type" value="Genomic_DNA"/>
</dbReference>
<evidence type="ECO:0000313" key="3">
    <source>
        <dbReference type="Proteomes" id="UP000265520"/>
    </source>
</evidence>